<name>A0AAE1PI80_9EUCA</name>
<sequence length="70" mass="7922">MAIVLSESIMVGKEPAGDVEEDESAPDRSEDIKPQFHKSTSPMVEGRRNFQMMTTPLSDWNLRKVRSQSI</sequence>
<keyword evidence="3" id="KW-1185">Reference proteome</keyword>
<reference evidence="2" key="1">
    <citation type="submission" date="2023-11" db="EMBL/GenBank/DDBJ databases">
        <title>Genome assemblies of two species of porcelain crab, Petrolisthes cinctipes and Petrolisthes manimaculis (Anomura: Porcellanidae).</title>
        <authorList>
            <person name="Angst P."/>
        </authorList>
    </citation>
    <scope>NUCLEOTIDE SEQUENCE</scope>
    <source>
        <strain evidence="2">PB745_02</strain>
        <tissue evidence="2">Gill</tissue>
    </source>
</reference>
<dbReference type="AlphaFoldDB" id="A0AAE1PI80"/>
<evidence type="ECO:0000313" key="3">
    <source>
        <dbReference type="Proteomes" id="UP001292094"/>
    </source>
</evidence>
<evidence type="ECO:0000256" key="1">
    <source>
        <dbReference type="SAM" id="MobiDB-lite"/>
    </source>
</evidence>
<feature type="region of interest" description="Disordered" evidence="1">
    <location>
        <begin position="1"/>
        <end position="41"/>
    </location>
</feature>
<dbReference type="Proteomes" id="UP001292094">
    <property type="component" value="Unassembled WGS sequence"/>
</dbReference>
<gene>
    <name evidence="2" type="ORF">Pmani_019482</name>
</gene>
<organism evidence="2 3">
    <name type="scientific">Petrolisthes manimaculis</name>
    <dbReference type="NCBI Taxonomy" id="1843537"/>
    <lineage>
        <taxon>Eukaryota</taxon>
        <taxon>Metazoa</taxon>
        <taxon>Ecdysozoa</taxon>
        <taxon>Arthropoda</taxon>
        <taxon>Crustacea</taxon>
        <taxon>Multicrustacea</taxon>
        <taxon>Malacostraca</taxon>
        <taxon>Eumalacostraca</taxon>
        <taxon>Eucarida</taxon>
        <taxon>Decapoda</taxon>
        <taxon>Pleocyemata</taxon>
        <taxon>Anomura</taxon>
        <taxon>Galatheoidea</taxon>
        <taxon>Porcellanidae</taxon>
        <taxon>Petrolisthes</taxon>
    </lineage>
</organism>
<feature type="compositionally biased region" description="Basic and acidic residues" evidence="1">
    <location>
        <begin position="25"/>
        <end position="34"/>
    </location>
</feature>
<proteinExistence type="predicted"/>
<protein>
    <submittedName>
        <fullName evidence="2">Uncharacterized protein</fullName>
    </submittedName>
</protein>
<accession>A0AAE1PI80</accession>
<dbReference type="EMBL" id="JAWZYT010001837">
    <property type="protein sequence ID" value="KAK4308848.1"/>
    <property type="molecule type" value="Genomic_DNA"/>
</dbReference>
<evidence type="ECO:0000313" key="2">
    <source>
        <dbReference type="EMBL" id="KAK4308848.1"/>
    </source>
</evidence>
<comment type="caution">
    <text evidence="2">The sequence shown here is derived from an EMBL/GenBank/DDBJ whole genome shotgun (WGS) entry which is preliminary data.</text>
</comment>